<dbReference type="SMART" id="SM00354">
    <property type="entry name" value="HTH_LACI"/>
    <property type="match status" value="1"/>
</dbReference>
<gene>
    <name evidence="5" type="ORF">FD32_GL000110</name>
</gene>
<dbReference type="InterPro" id="IPR010982">
    <property type="entry name" value="Lambda_DNA-bd_dom_sf"/>
</dbReference>
<keyword evidence="6" id="KW-1185">Reference proteome</keyword>
<dbReference type="EMBL" id="AZGM01000064">
    <property type="protein sequence ID" value="KRM27149.1"/>
    <property type="molecule type" value="Genomic_DNA"/>
</dbReference>
<evidence type="ECO:0000256" key="1">
    <source>
        <dbReference type="ARBA" id="ARBA00023015"/>
    </source>
</evidence>
<keyword evidence="1" id="KW-0805">Transcription regulation</keyword>
<dbReference type="AlphaFoldDB" id="A0A0R1XBS4"/>
<evidence type="ECO:0000313" key="6">
    <source>
        <dbReference type="Proteomes" id="UP000051412"/>
    </source>
</evidence>
<sequence length="334" mass="37609">MASIRQIAKVTGFSPATVSRVLNHDPQLAVKNSTRRTITQAAHQLGYQAGHLSQIAAMNLQQSQILVLQVPQDPTRTYFSTINQGIKDEAALHGLTIGKWLTIPDQAFSYRSAQKFQAVVLIGIFERAFLEQLYQYNQNLIIIDDYRYFASYDLVRNNYEVATAVVLNRLYQLGHRRIAFIGGSGYPLKKDGHHGDKITDIRTSAYRRWMQAHHLAAHTYETGWHAEEAARAMDEILQSSLRFDAVLTASDILATGVYQAAKQHQVVIPKSLTVASFDDSQQATRLTPALSSVRPHSYEMGKMAVRLALERLLEHRNVPVQAILPANFIERRSI</sequence>
<dbReference type="SUPFAM" id="SSF53822">
    <property type="entry name" value="Periplasmic binding protein-like I"/>
    <property type="match status" value="1"/>
</dbReference>
<dbReference type="Gene3D" id="3.40.50.2300">
    <property type="match status" value="2"/>
</dbReference>
<dbReference type="CDD" id="cd01392">
    <property type="entry name" value="HTH_LacI"/>
    <property type="match status" value="1"/>
</dbReference>
<keyword evidence="3" id="KW-0804">Transcription</keyword>
<dbReference type="PATRIC" id="fig|1423782.4.peg.109"/>
<dbReference type="InterPro" id="IPR046335">
    <property type="entry name" value="LacI/GalR-like_sensor"/>
</dbReference>
<dbReference type="Pfam" id="PF13377">
    <property type="entry name" value="Peripla_BP_3"/>
    <property type="match status" value="1"/>
</dbReference>
<dbReference type="CDD" id="cd01544">
    <property type="entry name" value="PBP1_GalR"/>
    <property type="match status" value="1"/>
</dbReference>
<dbReference type="SUPFAM" id="SSF47413">
    <property type="entry name" value="lambda repressor-like DNA-binding domains"/>
    <property type="match status" value="1"/>
</dbReference>
<dbReference type="STRING" id="1423782.FD32_GL000110"/>
<dbReference type="InterPro" id="IPR028082">
    <property type="entry name" value="Peripla_BP_I"/>
</dbReference>
<dbReference type="GO" id="GO:0000976">
    <property type="term" value="F:transcription cis-regulatory region binding"/>
    <property type="evidence" value="ECO:0007669"/>
    <property type="project" value="TreeGrafter"/>
</dbReference>
<dbReference type="GO" id="GO:0003700">
    <property type="term" value="F:DNA-binding transcription factor activity"/>
    <property type="evidence" value="ECO:0007669"/>
    <property type="project" value="TreeGrafter"/>
</dbReference>
<accession>A0A0R1XBS4</accession>
<dbReference type="PANTHER" id="PTHR30146">
    <property type="entry name" value="LACI-RELATED TRANSCRIPTIONAL REPRESSOR"/>
    <property type="match status" value="1"/>
</dbReference>
<dbReference type="PROSITE" id="PS50932">
    <property type="entry name" value="HTH_LACI_2"/>
    <property type="match status" value="1"/>
</dbReference>
<evidence type="ECO:0000313" key="5">
    <source>
        <dbReference type="EMBL" id="KRM27149.1"/>
    </source>
</evidence>
<dbReference type="RefSeq" id="WP_047768202.1">
    <property type="nucleotide sequence ID" value="NZ_AZGM01000064.1"/>
</dbReference>
<proteinExistence type="predicted"/>
<dbReference type="Proteomes" id="UP000051412">
    <property type="component" value="Unassembled WGS sequence"/>
</dbReference>
<comment type="caution">
    <text evidence="5">The sequence shown here is derived from an EMBL/GenBank/DDBJ whole genome shotgun (WGS) entry which is preliminary data.</text>
</comment>
<keyword evidence="2" id="KW-0238">DNA-binding</keyword>
<name>A0A0R1XBS4_9LACO</name>
<feature type="domain" description="HTH lacI-type" evidence="4">
    <location>
        <begin position="2"/>
        <end position="58"/>
    </location>
</feature>
<dbReference type="Gene3D" id="1.10.260.40">
    <property type="entry name" value="lambda repressor-like DNA-binding domains"/>
    <property type="match status" value="1"/>
</dbReference>
<protein>
    <submittedName>
        <fullName evidence="5">Transcriptional regulator</fullName>
    </submittedName>
</protein>
<reference evidence="5 6" key="1">
    <citation type="journal article" date="2015" name="Genome Announc.">
        <title>Expanding the biotechnology potential of lactobacilli through comparative genomics of 213 strains and associated genera.</title>
        <authorList>
            <person name="Sun Z."/>
            <person name="Harris H.M."/>
            <person name="McCann A."/>
            <person name="Guo C."/>
            <person name="Argimon S."/>
            <person name="Zhang W."/>
            <person name="Yang X."/>
            <person name="Jeffery I.B."/>
            <person name="Cooney J.C."/>
            <person name="Kagawa T.F."/>
            <person name="Liu W."/>
            <person name="Song Y."/>
            <person name="Salvetti E."/>
            <person name="Wrobel A."/>
            <person name="Rasinkangas P."/>
            <person name="Parkhill J."/>
            <person name="Rea M.C."/>
            <person name="O'Sullivan O."/>
            <person name="Ritari J."/>
            <person name="Douillard F.P."/>
            <person name="Paul Ross R."/>
            <person name="Yang R."/>
            <person name="Briner A.E."/>
            <person name="Felis G.E."/>
            <person name="de Vos W.M."/>
            <person name="Barrangou R."/>
            <person name="Klaenhammer T.R."/>
            <person name="Caufield P.W."/>
            <person name="Cui Y."/>
            <person name="Zhang H."/>
            <person name="O'Toole P.W."/>
        </authorList>
    </citation>
    <scope>NUCLEOTIDE SEQUENCE [LARGE SCALE GENOMIC DNA]</scope>
    <source>
        <strain evidence="5 6">DSM 6035</strain>
    </source>
</reference>
<evidence type="ECO:0000256" key="3">
    <source>
        <dbReference type="ARBA" id="ARBA00023163"/>
    </source>
</evidence>
<dbReference type="InterPro" id="IPR000843">
    <property type="entry name" value="HTH_LacI"/>
</dbReference>
<evidence type="ECO:0000259" key="4">
    <source>
        <dbReference type="PROSITE" id="PS50932"/>
    </source>
</evidence>
<organism evidence="5 6">
    <name type="scientific">Limosilactobacillus panis DSM 6035</name>
    <dbReference type="NCBI Taxonomy" id="1423782"/>
    <lineage>
        <taxon>Bacteria</taxon>
        <taxon>Bacillati</taxon>
        <taxon>Bacillota</taxon>
        <taxon>Bacilli</taxon>
        <taxon>Lactobacillales</taxon>
        <taxon>Lactobacillaceae</taxon>
        <taxon>Limosilactobacillus</taxon>
    </lineage>
</organism>
<evidence type="ECO:0000256" key="2">
    <source>
        <dbReference type="ARBA" id="ARBA00023125"/>
    </source>
</evidence>
<dbReference type="Pfam" id="PF00356">
    <property type="entry name" value="LacI"/>
    <property type="match status" value="1"/>
</dbReference>
<dbReference type="PANTHER" id="PTHR30146:SF149">
    <property type="entry name" value="HTH-TYPE TRANSCRIPTIONAL REGULATOR EBGR"/>
    <property type="match status" value="1"/>
</dbReference>
<dbReference type="OrthoDB" id="43195at2"/>